<dbReference type="EMBL" id="UOGE01000011">
    <property type="protein sequence ID" value="VAX16590.1"/>
    <property type="molecule type" value="Genomic_DNA"/>
</dbReference>
<organism evidence="1">
    <name type="scientific">hydrothermal vent metagenome</name>
    <dbReference type="NCBI Taxonomy" id="652676"/>
    <lineage>
        <taxon>unclassified sequences</taxon>
        <taxon>metagenomes</taxon>
        <taxon>ecological metagenomes</taxon>
    </lineage>
</organism>
<proteinExistence type="predicted"/>
<accession>A0A3B1C130</accession>
<name>A0A3B1C130_9ZZZZ</name>
<evidence type="ECO:0008006" key="2">
    <source>
        <dbReference type="Google" id="ProtNLM"/>
    </source>
</evidence>
<sequence length="218" mass="24691">MNRSAPMSLSFVVAIALAIFTSGCASRYLTPLGTWGAYRAGAYYKVKDRGVSLSIQPIAWSPGARNLEGRLLPLKILVGNKTGKPISVRRSDFGLTDQWRMRRRQWEQAGYWFNFGGHGFNFHYYGVSPFPFFFWWGGLYYDGYDVNNNDRSNYARWDSSMAIDEKSLLPEGELGPGDTFGGVLLFHVDDSQNQVYILRWNPGGARAPLMIMFRVETA</sequence>
<protein>
    <recommendedName>
        <fullName evidence="2">Lipoprotein</fullName>
    </recommendedName>
</protein>
<dbReference type="PROSITE" id="PS51257">
    <property type="entry name" value="PROKAR_LIPOPROTEIN"/>
    <property type="match status" value="1"/>
</dbReference>
<reference evidence="1" key="1">
    <citation type="submission" date="2018-06" db="EMBL/GenBank/DDBJ databases">
        <authorList>
            <person name="Zhirakovskaya E."/>
        </authorList>
    </citation>
    <scope>NUCLEOTIDE SEQUENCE</scope>
</reference>
<gene>
    <name evidence="1" type="ORF">MNBD_NITROSPINAE02-2154</name>
</gene>
<evidence type="ECO:0000313" key="1">
    <source>
        <dbReference type="EMBL" id="VAX16590.1"/>
    </source>
</evidence>
<dbReference type="AlphaFoldDB" id="A0A3B1C130"/>